<dbReference type="GO" id="GO:0046872">
    <property type="term" value="F:metal ion binding"/>
    <property type="evidence" value="ECO:0007669"/>
    <property type="project" value="InterPro"/>
</dbReference>
<dbReference type="Pfam" id="PF25137">
    <property type="entry name" value="ADH_Fe_C"/>
    <property type="match status" value="1"/>
</dbReference>
<dbReference type="SUPFAM" id="SSF56796">
    <property type="entry name" value="Dehydroquinate synthase-like"/>
    <property type="match status" value="1"/>
</dbReference>
<proteinExistence type="inferred from homology"/>
<dbReference type="Pfam" id="PF00465">
    <property type="entry name" value="Fe-ADH"/>
    <property type="match status" value="1"/>
</dbReference>
<dbReference type="Proteomes" id="UP000053724">
    <property type="component" value="Unassembled WGS sequence"/>
</dbReference>
<sequence>MQLDFSYYNPTKIHFGRTALEKLQDELPHYGETVMLVYGRNAIKTNGLYDQVLAMLSAAGKNVVELSGVMPNPTYAKMMEGVAKVREHKVSLILAVGGGSVIDCAKGISVSAYCEGQDPFQKYWVEFQDVDHEIVPVASILTMVGTGSEMNGGSVITHEAMKYKAGRVFPANVFPTFSILNPEYTFTVPQYQMVSGVFDTMSHLMEQYFSDQGANTTDYVIESLLKSSIDNLRLALQNPQDYEARSNLMWNATLALNTVTGLSKSQDWQVHMIEHQLGAYTDCAHGMGLAAISLPYYRLIYPYGLDKFVRFATQVWGISPEGKSPEQIAQAGLDALEHFTQECGIVTSLAELGATKAMLPEIAQSTIIFGNGYKTLTKEEVLNILEACY</sequence>
<evidence type="ECO:0000313" key="6">
    <source>
        <dbReference type="EMBL" id="KQA23825.1"/>
    </source>
</evidence>
<feature type="domain" description="Fe-containing alcohol dehydrogenase-like C-terminal" evidence="5">
    <location>
        <begin position="194"/>
        <end position="388"/>
    </location>
</feature>
<dbReference type="GO" id="GO:0008106">
    <property type="term" value="F:alcohol dehydrogenase (NADP+) activity"/>
    <property type="evidence" value="ECO:0007669"/>
    <property type="project" value="TreeGrafter"/>
</dbReference>
<evidence type="ECO:0000259" key="4">
    <source>
        <dbReference type="Pfam" id="PF00465"/>
    </source>
</evidence>
<dbReference type="CDD" id="cd08187">
    <property type="entry name" value="BDH"/>
    <property type="match status" value="1"/>
</dbReference>
<keyword evidence="3" id="KW-0560">Oxidoreductase</keyword>
<comment type="similarity">
    <text evidence="2">Belongs to the iron-containing alcohol dehydrogenase family.</text>
</comment>
<reference evidence="6 7" key="1">
    <citation type="journal article" date="2015" name="Genome Biol. Evol.">
        <title>The Dynamics of Genetic Interactions between Vibrio metoecus and Vibrio cholerae, Two Close Relatives Co-Occurring in the Environment.</title>
        <authorList>
            <person name="Orata F.D."/>
            <person name="Kirchberger P.C."/>
            <person name="Meheust R."/>
            <person name="Barlow E.J."/>
            <person name="Tarr C.L."/>
            <person name="Boucher Y."/>
        </authorList>
    </citation>
    <scope>NUCLEOTIDE SEQUENCE [LARGE SCALE GENOMIC DNA]</scope>
    <source>
        <strain evidence="6 7">08-2459</strain>
    </source>
</reference>
<evidence type="ECO:0000256" key="2">
    <source>
        <dbReference type="ARBA" id="ARBA00007358"/>
    </source>
</evidence>
<dbReference type="Gene3D" id="3.40.50.1970">
    <property type="match status" value="1"/>
</dbReference>
<dbReference type="InterPro" id="IPR001670">
    <property type="entry name" value="ADH_Fe/GldA"/>
</dbReference>
<comment type="cofactor">
    <cofactor evidence="1">
        <name>Fe cation</name>
        <dbReference type="ChEBI" id="CHEBI:24875"/>
    </cofactor>
</comment>
<evidence type="ECO:0000313" key="7">
    <source>
        <dbReference type="Proteomes" id="UP000053724"/>
    </source>
</evidence>
<dbReference type="GO" id="GO:1990002">
    <property type="term" value="F:methylglyoxal reductase (NADPH) (acetol producing) activity"/>
    <property type="evidence" value="ECO:0007669"/>
    <property type="project" value="TreeGrafter"/>
</dbReference>
<evidence type="ECO:0000256" key="3">
    <source>
        <dbReference type="ARBA" id="ARBA00023002"/>
    </source>
</evidence>
<organism evidence="6 7">
    <name type="scientific">Vibrio metoecus</name>
    <dbReference type="NCBI Taxonomy" id="1481663"/>
    <lineage>
        <taxon>Bacteria</taxon>
        <taxon>Pseudomonadati</taxon>
        <taxon>Pseudomonadota</taxon>
        <taxon>Gammaproteobacteria</taxon>
        <taxon>Vibrionales</taxon>
        <taxon>Vibrionaceae</taxon>
        <taxon>Vibrio</taxon>
    </lineage>
</organism>
<dbReference type="RefSeq" id="WP_055027702.1">
    <property type="nucleotide sequence ID" value="NZ_CP035688.1"/>
</dbReference>
<comment type="caution">
    <text evidence="6">The sequence shown here is derived from an EMBL/GenBank/DDBJ whole genome shotgun (WGS) entry which is preliminary data.</text>
</comment>
<evidence type="ECO:0000256" key="1">
    <source>
        <dbReference type="ARBA" id="ARBA00001962"/>
    </source>
</evidence>
<accession>A0A0Q0PUP2</accession>
<protein>
    <submittedName>
        <fullName evidence="6">Butanol dehydrogenase</fullName>
    </submittedName>
</protein>
<dbReference type="InterPro" id="IPR056798">
    <property type="entry name" value="ADH_Fe_C"/>
</dbReference>
<dbReference type="PATRIC" id="fig|1481663.8.peg.4690"/>
<gene>
    <name evidence="6" type="ORF">AAY55_07620</name>
</gene>
<feature type="domain" description="Alcohol dehydrogenase iron-type/glycerol dehydrogenase GldA" evidence="4">
    <location>
        <begin position="10"/>
        <end position="182"/>
    </location>
</feature>
<dbReference type="PANTHER" id="PTHR43633:SF1">
    <property type="entry name" value="ALCOHOL DEHYDROGENASE YQHD"/>
    <property type="match status" value="1"/>
</dbReference>
<dbReference type="GO" id="GO:0005829">
    <property type="term" value="C:cytosol"/>
    <property type="evidence" value="ECO:0007669"/>
    <property type="project" value="TreeGrafter"/>
</dbReference>
<name>A0A0Q0PUP2_VIBMT</name>
<dbReference type="Gene3D" id="1.20.1090.10">
    <property type="entry name" value="Dehydroquinate synthase-like - alpha domain"/>
    <property type="match status" value="1"/>
</dbReference>
<dbReference type="PANTHER" id="PTHR43633">
    <property type="entry name" value="ALCOHOL DEHYDROGENASE YQHD"/>
    <property type="match status" value="1"/>
</dbReference>
<dbReference type="InterPro" id="IPR044731">
    <property type="entry name" value="BDH-like"/>
</dbReference>
<evidence type="ECO:0000259" key="5">
    <source>
        <dbReference type="Pfam" id="PF25137"/>
    </source>
</evidence>
<dbReference type="FunFam" id="3.40.50.1970:FF:000003">
    <property type="entry name" value="Alcohol dehydrogenase, iron-containing"/>
    <property type="match status" value="1"/>
</dbReference>
<dbReference type="GO" id="GO:1990362">
    <property type="term" value="F:butanol dehydrogenase (NAD+) activity"/>
    <property type="evidence" value="ECO:0007669"/>
    <property type="project" value="InterPro"/>
</dbReference>
<dbReference type="EMBL" id="LCUF01000007">
    <property type="protein sequence ID" value="KQA23825.1"/>
    <property type="molecule type" value="Genomic_DNA"/>
</dbReference>
<dbReference type="AlphaFoldDB" id="A0A0Q0PUP2"/>